<protein>
    <submittedName>
        <fullName evidence="2">Uncharacterized protein</fullName>
    </submittedName>
</protein>
<sequence>MPVPAPEGTDAPDALDAPDAPDALDALDVPERPDAPDGVAAEGVAADGAEGGGAMPHTSQKPSAWTAPVQPGWSHPDIGNAVIGPAPSRSRAP</sequence>
<evidence type="ECO:0000313" key="2">
    <source>
        <dbReference type="EMBL" id="MBG6092005.1"/>
    </source>
</evidence>
<dbReference type="EMBL" id="JADOUA010000001">
    <property type="protein sequence ID" value="MBG6092005.1"/>
    <property type="molecule type" value="Genomic_DNA"/>
</dbReference>
<organism evidence="2 3">
    <name type="scientific">Actinomadura viridis</name>
    <dbReference type="NCBI Taxonomy" id="58110"/>
    <lineage>
        <taxon>Bacteria</taxon>
        <taxon>Bacillati</taxon>
        <taxon>Actinomycetota</taxon>
        <taxon>Actinomycetes</taxon>
        <taxon>Streptosporangiales</taxon>
        <taxon>Thermomonosporaceae</taxon>
        <taxon>Actinomadura</taxon>
    </lineage>
</organism>
<feature type="region of interest" description="Disordered" evidence="1">
    <location>
        <begin position="1"/>
        <end position="93"/>
    </location>
</feature>
<evidence type="ECO:0000256" key="1">
    <source>
        <dbReference type="SAM" id="MobiDB-lite"/>
    </source>
</evidence>
<proteinExistence type="predicted"/>
<accession>A0A931DL48</accession>
<dbReference type="RefSeq" id="WP_231403993.1">
    <property type="nucleotide sequence ID" value="NZ_BAABES010000002.1"/>
</dbReference>
<feature type="compositionally biased region" description="Low complexity" evidence="1">
    <location>
        <begin position="11"/>
        <end position="27"/>
    </location>
</feature>
<reference evidence="2" key="1">
    <citation type="submission" date="2020-11" db="EMBL/GenBank/DDBJ databases">
        <title>Sequencing the genomes of 1000 actinobacteria strains.</title>
        <authorList>
            <person name="Klenk H.-P."/>
        </authorList>
    </citation>
    <scope>NUCLEOTIDE SEQUENCE</scope>
    <source>
        <strain evidence="2">DSM 43175</strain>
    </source>
</reference>
<feature type="compositionally biased region" description="Low complexity" evidence="1">
    <location>
        <begin position="37"/>
        <end position="48"/>
    </location>
</feature>
<keyword evidence="3" id="KW-1185">Reference proteome</keyword>
<name>A0A931DL48_9ACTN</name>
<dbReference type="AlphaFoldDB" id="A0A931DL48"/>
<dbReference type="Proteomes" id="UP000614047">
    <property type="component" value="Unassembled WGS sequence"/>
</dbReference>
<comment type="caution">
    <text evidence="2">The sequence shown here is derived from an EMBL/GenBank/DDBJ whole genome shotgun (WGS) entry which is preliminary data.</text>
</comment>
<gene>
    <name evidence="2" type="ORF">IW256_006118</name>
</gene>
<evidence type="ECO:0000313" key="3">
    <source>
        <dbReference type="Proteomes" id="UP000614047"/>
    </source>
</evidence>